<evidence type="ECO:0000256" key="2">
    <source>
        <dbReference type="SAM" id="Coils"/>
    </source>
</evidence>
<proteinExistence type="predicted"/>
<dbReference type="NCBIfam" id="NF006543">
    <property type="entry name" value="PRK09039.1-2"/>
    <property type="match status" value="1"/>
</dbReference>
<dbReference type="GO" id="GO:0016020">
    <property type="term" value="C:membrane"/>
    <property type="evidence" value="ECO:0007669"/>
    <property type="project" value="UniProtKB-UniRule"/>
</dbReference>
<dbReference type="RefSeq" id="WP_192533378.1">
    <property type="nucleotide sequence ID" value="NZ_JACZHT010000001.1"/>
</dbReference>
<evidence type="ECO:0000256" key="3">
    <source>
        <dbReference type="SAM" id="Phobius"/>
    </source>
</evidence>
<comment type="caution">
    <text evidence="5">The sequence shown here is derived from an EMBL/GenBank/DDBJ whole genome shotgun (WGS) entry which is preliminary data.</text>
</comment>
<keyword evidence="1 3" id="KW-0472">Membrane</keyword>
<dbReference type="EMBL" id="JACZHT010000001">
    <property type="protein sequence ID" value="MBE1236524.1"/>
    <property type="molecule type" value="Genomic_DNA"/>
</dbReference>
<dbReference type="Gene3D" id="3.30.1330.60">
    <property type="entry name" value="OmpA-like domain"/>
    <property type="match status" value="1"/>
</dbReference>
<protein>
    <submittedName>
        <fullName evidence="5">Peptidoglycan -binding protein</fullName>
    </submittedName>
</protein>
<organism evidence="5 6">
    <name type="scientific">Phaeovibrio sulfidiphilus</name>
    <dbReference type="NCBI Taxonomy" id="1220600"/>
    <lineage>
        <taxon>Bacteria</taxon>
        <taxon>Pseudomonadati</taxon>
        <taxon>Pseudomonadota</taxon>
        <taxon>Alphaproteobacteria</taxon>
        <taxon>Rhodospirillales</taxon>
        <taxon>Rhodospirillaceae</taxon>
        <taxon>Phaeovibrio</taxon>
    </lineage>
</organism>
<evidence type="ECO:0000259" key="4">
    <source>
        <dbReference type="PROSITE" id="PS51123"/>
    </source>
</evidence>
<dbReference type="SUPFAM" id="SSF103088">
    <property type="entry name" value="OmpA-like"/>
    <property type="match status" value="1"/>
</dbReference>
<evidence type="ECO:0000256" key="1">
    <source>
        <dbReference type="PROSITE-ProRule" id="PRU00473"/>
    </source>
</evidence>
<keyword evidence="3" id="KW-1133">Transmembrane helix</keyword>
<dbReference type="InterPro" id="IPR050330">
    <property type="entry name" value="Bact_OuterMem_StrucFunc"/>
</dbReference>
<feature type="transmembrane region" description="Helical" evidence="3">
    <location>
        <begin position="21"/>
        <end position="43"/>
    </location>
</feature>
<dbReference type="InterPro" id="IPR036737">
    <property type="entry name" value="OmpA-like_sf"/>
</dbReference>
<dbReference type="AlphaFoldDB" id="A0A8J6YUA4"/>
<feature type="coiled-coil region" evidence="2">
    <location>
        <begin position="54"/>
        <end position="165"/>
    </location>
</feature>
<sequence length="309" mass="34486">MSRHRRQRFQSVDIWPAFVDVLSTLLIITIFALLVFILSQFVLGRTLSSRDETIEKLNARTQQLSELLALEQAEKSRLELSLATLEGSLTQARDEAEAGAEARAKVPELSLQIEQLTRQLAALQEALEASETRSREQEVAIEVFRAQLNAALAEKVQELRAYRSEFFGRLRALLGERDDIRVVGDRFVFQSEVLFPTGSATLEPEGEATLGAIAETLLALSAEIPKDLDWILRVDGHTDKRPISTAQFHSNWELSSARAISVVNFLIDRGVPAERLVAAGFGSGHPLDTGDTDEALTRNRRIELKLDQR</sequence>
<feature type="domain" description="OmpA-like" evidence="4">
    <location>
        <begin position="183"/>
        <end position="309"/>
    </location>
</feature>
<dbReference type="CDD" id="cd07185">
    <property type="entry name" value="OmpA_C-like"/>
    <property type="match status" value="1"/>
</dbReference>
<gene>
    <name evidence="5" type="ORF">IHV25_02510</name>
</gene>
<evidence type="ECO:0000313" key="5">
    <source>
        <dbReference type="EMBL" id="MBE1236524.1"/>
    </source>
</evidence>
<reference evidence="5" key="1">
    <citation type="submission" date="2020-10" db="EMBL/GenBank/DDBJ databases">
        <title>Genome sequence of the unusual species of purple photosynthetic bacteria, Phaeovibrio sulfidiphilus DSM 23193, type strain.</title>
        <authorList>
            <person name="Kyndt J.A."/>
            <person name="Meyer T.E."/>
        </authorList>
    </citation>
    <scope>NUCLEOTIDE SEQUENCE</scope>
    <source>
        <strain evidence="5">DSM 23193</strain>
    </source>
</reference>
<dbReference type="Pfam" id="PF00691">
    <property type="entry name" value="OmpA"/>
    <property type="match status" value="1"/>
</dbReference>
<accession>A0A8J6YUA4</accession>
<evidence type="ECO:0000313" key="6">
    <source>
        <dbReference type="Proteomes" id="UP000631034"/>
    </source>
</evidence>
<dbReference type="PANTHER" id="PTHR30329">
    <property type="entry name" value="STATOR ELEMENT OF FLAGELLAR MOTOR COMPLEX"/>
    <property type="match status" value="1"/>
</dbReference>
<dbReference type="InterPro" id="IPR006665">
    <property type="entry name" value="OmpA-like"/>
</dbReference>
<dbReference type="PANTHER" id="PTHR30329:SF21">
    <property type="entry name" value="LIPOPROTEIN YIAD-RELATED"/>
    <property type="match status" value="1"/>
</dbReference>
<dbReference type="PROSITE" id="PS51123">
    <property type="entry name" value="OMPA_2"/>
    <property type="match status" value="1"/>
</dbReference>
<name>A0A8J6YUA4_9PROT</name>
<dbReference type="Proteomes" id="UP000631034">
    <property type="component" value="Unassembled WGS sequence"/>
</dbReference>
<keyword evidence="3" id="KW-0812">Transmembrane</keyword>
<keyword evidence="6" id="KW-1185">Reference proteome</keyword>
<keyword evidence="2" id="KW-0175">Coiled coil</keyword>